<proteinExistence type="inferred from homology"/>
<dbReference type="GO" id="GO:0016020">
    <property type="term" value="C:membrane"/>
    <property type="evidence" value="ECO:0007669"/>
    <property type="project" value="UniProtKB-SubCell"/>
</dbReference>
<comment type="similarity">
    <text evidence="5">Belongs to the DHHC palmitoyltransferase family.</text>
</comment>
<keyword evidence="4 5" id="KW-0472">Membrane</keyword>
<keyword evidence="5" id="KW-0808">Transferase</keyword>
<dbReference type="EMBL" id="CAJNJA010054798">
    <property type="protein sequence ID" value="CAE7853758.1"/>
    <property type="molecule type" value="Genomic_DNA"/>
</dbReference>
<comment type="caution">
    <text evidence="5">Lacks conserved residue(s) required for the propagation of feature annotation.</text>
</comment>
<dbReference type="PROSITE" id="PS50216">
    <property type="entry name" value="DHHC"/>
    <property type="match status" value="1"/>
</dbReference>
<accession>A0A813A3R4</accession>
<evidence type="ECO:0000313" key="7">
    <source>
        <dbReference type="EMBL" id="CAE7853758.1"/>
    </source>
</evidence>
<evidence type="ECO:0000313" key="8">
    <source>
        <dbReference type="Proteomes" id="UP000601435"/>
    </source>
</evidence>
<dbReference type="InterPro" id="IPR001594">
    <property type="entry name" value="Palmitoyltrfase_DHHC"/>
</dbReference>
<name>A0A813A3R4_9DINO</name>
<keyword evidence="2 5" id="KW-0812">Transmembrane</keyword>
<gene>
    <name evidence="7" type="primary">PFA3</name>
    <name evidence="7" type="ORF">SNEC2469_LOCUS26678</name>
</gene>
<sequence length="128" mass="14138">MENVDDGDRSFCVRCLVWRPKRQVPMLSSRVASLPRPLQIFFRQLPGCKEGSCHHCRTCNRCVRYFDHHCGVFGRCIAGTCCSGNMPFFLLIIFMSFVGTGTTLACLATSLSNRIASLRATTTAVPGG</sequence>
<dbReference type="EC" id="2.3.1.225" evidence="5"/>
<dbReference type="Pfam" id="PF01529">
    <property type="entry name" value="DHHC"/>
    <property type="match status" value="1"/>
</dbReference>
<comment type="catalytic activity">
    <reaction evidence="5">
        <text>L-cysteinyl-[protein] + hexadecanoyl-CoA = S-hexadecanoyl-L-cysteinyl-[protein] + CoA</text>
        <dbReference type="Rhea" id="RHEA:36683"/>
        <dbReference type="Rhea" id="RHEA-COMP:10131"/>
        <dbReference type="Rhea" id="RHEA-COMP:11032"/>
        <dbReference type="ChEBI" id="CHEBI:29950"/>
        <dbReference type="ChEBI" id="CHEBI:57287"/>
        <dbReference type="ChEBI" id="CHEBI:57379"/>
        <dbReference type="ChEBI" id="CHEBI:74151"/>
        <dbReference type="EC" id="2.3.1.225"/>
    </reaction>
</comment>
<evidence type="ECO:0000256" key="2">
    <source>
        <dbReference type="ARBA" id="ARBA00022692"/>
    </source>
</evidence>
<dbReference type="Proteomes" id="UP000601435">
    <property type="component" value="Unassembled WGS sequence"/>
</dbReference>
<dbReference type="AlphaFoldDB" id="A0A813A3R4"/>
<keyword evidence="5" id="KW-0012">Acyltransferase</keyword>
<evidence type="ECO:0000259" key="6">
    <source>
        <dbReference type="Pfam" id="PF01529"/>
    </source>
</evidence>
<reference evidence="7" key="1">
    <citation type="submission" date="2021-02" db="EMBL/GenBank/DDBJ databases">
        <authorList>
            <person name="Dougan E. K."/>
            <person name="Rhodes N."/>
            <person name="Thang M."/>
            <person name="Chan C."/>
        </authorList>
    </citation>
    <scope>NUCLEOTIDE SEQUENCE</scope>
</reference>
<evidence type="ECO:0000256" key="4">
    <source>
        <dbReference type="ARBA" id="ARBA00023136"/>
    </source>
</evidence>
<dbReference type="GO" id="GO:0019706">
    <property type="term" value="F:protein-cysteine S-palmitoyltransferase activity"/>
    <property type="evidence" value="ECO:0007669"/>
    <property type="project" value="UniProtKB-EC"/>
</dbReference>
<evidence type="ECO:0000256" key="3">
    <source>
        <dbReference type="ARBA" id="ARBA00022989"/>
    </source>
</evidence>
<dbReference type="OrthoDB" id="406084at2759"/>
<keyword evidence="8" id="KW-1185">Reference proteome</keyword>
<organism evidence="7 8">
    <name type="scientific">Symbiodinium necroappetens</name>
    <dbReference type="NCBI Taxonomy" id="1628268"/>
    <lineage>
        <taxon>Eukaryota</taxon>
        <taxon>Sar</taxon>
        <taxon>Alveolata</taxon>
        <taxon>Dinophyceae</taxon>
        <taxon>Suessiales</taxon>
        <taxon>Symbiodiniaceae</taxon>
        <taxon>Symbiodinium</taxon>
    </lineage>
</organism>
<keyword evidence="3 5" id="KW-1133">Transmembrane helix</keyword>
<feature type="domain" description="Palmitoyltransferase DHHC" evidence="6">
    <location>
        <begin position="50"/>
        <end position="117"/>
    </location>
</feature>
<comment type="domain">
    <text evidence="5">The DHHC domain is required for palmitoyltransferase activity.</text>
</comment>
<evidence type="ECO:0000256" key="1">
    <source>
        <dbReference type="ARBA" id="ARBA00004141"/>
    </source>
</evidence>
<evidence type="ECO:0000256" key="5">
    <source>
        <dbReference type="RuleBase" id="RU079119"/>
    </source>
</evidence>
<feature type="transmembrane region" description="Helical" evidence="5">
    <location>
        <begin position="88"/>
        <end position="109"/>
    </location>
</feature>
<comment type="caution">
    <text evidence="7">The sequence shown here is derived from an EMBL/GenBank/DDBJ whole genome shotgun (WGS) entry which is preliminary data.</text>
</comment>
<comment type="subcellular location">
    <subcellularLocation>
        <location evidence="1">Membrane</location>
        <topology evidence="1">Multi-pass membrane protein</topology>
    </subcellularLocation>
</comment>
<protein>
    <recommendedName>
        <fullName evidence="5">Palmitoyltransferase</fullName>
        <ecNumber evidence="5">2.3.1.225</ecNumber>
    </recommendedName>
</protein>